<evidence type="ECO:0000259" key="10">
    <source>
        <dbReference type="Pfam" id="PF10099"/>
    </source>
</evidence>
<dbReference type="GO" id="GO:0016989">
    <property type="term" value="F:sigma factor antagonist activity"/>
    <property type="evidence" value="ECO:0007669"/>
    <property type="project" value="TreeGrafter"/>
</dbReference>
<reference evidence="11" key="1">
    <citation type="journal article" date="2014" name="Int. J. Syst. Evol. Microbiol.">
        <title>Complete genome sequence of Corynebacterium casei LMG S-19264T (=DSM 44701T), isolated from a smear-ripened cheese.</title>
        <authorList>
            <consortium name="US DOE Joint Genome Institute (JGI-PGF)"/>
            <person name="Walter F."/>
            <person name="Albersmeier A."/>
            <person name="Kalinowski J."/>
            <person name="Ruckert C."/>
        </authorList>
    </citation>
    <scope>NUCLEOTIDE SEQUENCE</scope>
    <source>
        <strain evidence="11">CGMCC 1.15519</strain>
    </source>
</reference>
<evidence type="ECO:0000256" key="6">
    <source>
        <dbReference type="ARBA" id="ARBA00023136"/>
    </source>
</evidence>
<feature type="compositionally biased region" description="Low complexity" evidence="9">
    <location>
        <begin position="227"/>
        <end position="239"/>
    </location>
</feature>
<dbReference type="AlphaFoldDB" id="A0A916ZZX6"/>
<evidence type="ECO:0000256" key="3">
    <source>
        <dbReference type="ARBA" id="ARBA00022475"/>
    </source>
</evidence>
<evidence type="ECO:0000256" key="9">
    <source>
        <dbReference type="SAM" id="MobiDB-lite"/>
    </source>
</evidence>
<comment type="caution">
    <text evidence="11">The sequence shown here is derived from an EMBL/GenBank/DDBJ whole genome shotgun (WGS) entry which is preliminary data.</text>
</comment>
<evidence type="ECO:0000256" key="8">
    <source>
        <dbReference type="ARBA" id="ARBA00030803"/>
    </source>
</evidence>
<evidence type="ECO:0000256" key="5">
    <source>
        <dbReference type="ARBA" id="ARBA00022989"/>
    </source>
</evidence>
<reference evidence="11" key="2">
    <citation type="submission" date="2020-09" db="EMBL/GenBank/DDBJ databases">
        <authorList>
            <person name="Sun Q."/>
            <person name="Zhou Y."/>
        </authorList>
    </citation>
    <scope>NUCLEOTIDE SEQUENCE</scope>
    <source>
        <strain evidence="11">CGMCC 1.15519</strain>
    </source>
</reference>
<evidence type="ECO:0000256" key="7">
    <source>
        <dbReference type="ARBA" id="ARBA00029829"/>
    </source>
</evidence>
<dbReference type="Pfam" id="PF10099">
    <property type="entry name" value="RskA_C"/>
    <property type="match status" value="1"/>
</dbReference>
<evidence type="ECO:0000313" key="11">
    <source>
        <dbReference type="EMBL" id="GGE18604.1"/>
    </source>
</evidence>
<evidence type="ECO:0000256" key="1">
    <source>
        <dbReference type="ARBA" id="ARBA00004167"/>
    </source>
</evidence>
<protein>
    <recommendedName>
        <fullName evidence="8">Regulator of SigK</fullName>
    </recommendedName>
    <alternativeName>
        <fullName evidence="7">Sigma-K anti-sigma factor RskA</fullName>
    </alternativeName>
</protein>
<evidence type="ECO:0000313" key="12">
    <source>
        <dbReference type="Proteomes" id="UP000635071"/>
    </source>
</evidence>
<gene>
    <name evidence="11" type="ORF">GCM10011529_26270</name>
</gene>
<dbReference type="Proteomes" id="UP000635071">
    <property type="component" value="Unassembled WGS sequence"/>
</dbReference>
<dbReference type="InterPro" id="IPR051474">
    <property type="entry name" value="Anti-sigma-K/W_factor"/>
</dbReference>
<evidence type="ECO:0000256" key="4">
    <source>
        <dbReference type="ARBA" id="ARBA00022692"/>
    </source>
</evidence>
<keyword evidence="3" id="KW-1003">Cell membrane</keyword>
<dbReference type="InterPro" id="IPR018764">
    <property type="entry name" value="RskA_C"/>
</dbReference>
<sequence length="249" mass="25822">MSADENLGPYDMFPGVSPDDQLAMDYAIGALGRAERRDTERRLRSDPGFRALVEVWQETLSPLGDDTTPVPPPASVWAAINAELPPRPAIARAPASSGWWNSLALWRGLALAGTAAAVVALATHGETPPALGTPPKILVASLSGENGEPLLSAAYDALRGAVVITPAAREGEARATDKDVQLWVIEGEKPPRSLGIVDITEGNAYAISSQRLEGLQPGATLAISVEPRGGSPTGTPTGPVIATGKLSAI</sequence>
<dbReference type="GO" id="GO:0005886">
    <property type="term" value="C:plasma membrane"/>
    <property type="evidence" value="ECO:0007669"/>
    <property type="project" value="UniProtKB-SubCell"/>
</dbReference>
<keyword evidence="6" id="KW-0472">Membrane</keyword>
<organism evidence="11 12">
    <name type="scientific">Sandarakinorhabdus glacialis</name>
    <dbReference type="NCBI Taxonomy" id="1614636"/>
    <lineage>
        <taxon>Bacteria</taxon>
        <taxon>Pseudomonadati</taxon>
        <taxon>Pseudomonadota</taxon>
        <taxon>Alphaproteobacteria</taxon>
        <taxon>Sphingomonadales</taxon>
        <taxon>Sphingosinicellaceae</taxon>
        <taxon>Sandarakinorhabdus</taxon>
    </lineage>
</organism>
<dbReference type="PANTHER" id="PTHR37461">
    <property type="entry name" value="ANTI-SIGMA-K FACTOR RSKA"/>
    <property type="match status" value="1"/>
</dbReference>
<keyword evidence="4" id="KW-0812">Transmembrane</keyword>
<dbReference type="Gene3D" id="1.10.10.1320">
    <property type="entry name" value="Anti-sigma factor, zinc-finger domain"/>
    <property type="match status" value="1"/>
</dbReference>
<feature type="region of interest" description="Disordered" evidence="9">
    <location>
        <begin position="225"/>
        <end position="249"/>
    </location>
</feature>
<name>A0A916ZZX6_9SPHN</name>
<proteinExistence type="predicted"/>
<dbReference type="EMBL" id="BMJM01000010">
    <property type="protein sequence ID" value="GGE18604.1"/>
    <property type="molecule type" value="Genomic_DNA"/>
</dbReference>
<dbReference type="RefSeq" id="WP_188763458.1">
    <property type="nucleotide sequence ID" value="NZ_BMJM01000010.1"/>
</dbReference>
<dbReference type="GO" id="GO:0006417">
    <property type="term" value="P:regulation of translation"/>
    <property type="evidence" value="ECO:0007669"/>
    <property type="project" value="TreeGrafter"/>
</dbReference>
<dbReference type="InterPro" id="IPR041916">
    <property type="entry name" value="Anti_sigma_zinc_sf"/>
</dbReference>
<dbReference type="PANTHER" id="PTHR37461:SF1">
    <property type="entry name" value="ANTI-SIGMA-K FACTOR RSKA"/>
    <property type="match status" value="1"/>
</dbReference>
<keyword evidence="5" id="KW-1133">Transmembrane helix</keyword>
<feature type="domain" description="Anti-sigma K factor RskA C-terminal" evidence="10">
    <location>
        <begin position="112"/>
        <end position="240"/>
    </location>
</feature>
<accession>A0A916ZZX6</accession>
<evidence type="ECO:0000256" key="2">
    <source>
        <dbReference type="ARBA" id="ARBA00004236"/>
    </source>
</evidence>
<comment type="subcellular location">
    <subcellularLocation>
        <location evidence="2">Cell membrane</location>
    </subcellularLocation>
    <subcellularLocation>
        <location evidence="1">Membrane</location>
        <topology evidence="1">Single-pass membrane protein</topology>
    </subcellularLocation>
</comment>
<keyword evidence="12" id="KW-1185">Reference proteome</keyword>